<protein>
    <recommendedName>
        <fullName evidence="3">Beta-ketoacyl synthase N-terminal domain-containing protein</fullName>
    </recommendedName>
</protein>
<dbReference type="InterPro" id="IPR016039">
    <property type="entry name" value="Thiolase-like"/>
</dbReference>
<comment type="caution">
    <text evidence="1">The sequence shown here is derived from an EMBL/GenBank/DDBJ whole genome shotgun (WGS) entry which is preliminary data.</text>
</comment>
<sequence length="160" mass="16721">MSELLEVHDLVVRGEGYWPEPGDDIAAGPPVVPGFVVSAFNPMAAVVAERCLSRLTEPRTVRTGIVLVCDGDSVSADHVRQAVAEGKRIGPLFFFQSVPNSIAGWIAAKWDLRGPVVCVTDGGEDEAALLIGDGDADQVLIVEVGADQASARIVSGGDPT</sequence>
<dbReference type="GO" id="GO:0016746">
    <property type="term" value="F:acyltransferase activity"/>
    <property type="evidence" value="ECO:0007669"/>
    <property type="project" value="InterPro"/>
</dbReference>
<dbReference type="Proteomes" id="UP000293342">
    <property type="component" value="Unassembled WGS sequence"/>
</dbReference>
<dbReference type="Gene3D" id="3.40.47.10">
    <property type="match status" value="1"/>
</dbReference>
<dbReference type="EMBL" id="SJKD01000014">
    <property type="protein sequence ID" value="TCC39200.1"/>
    <property type="molecule type" value="Genomic_DNA"/>
</dbReference>
<reference evidence="1 2" key="1">
    <citation type="submission" date="2019-02" db="EMBL/GenBank/DDBJ databases">
        <title>Kribbella capetownensis sp. nov. and Kribbella speibonae sp. nov., isolated from soil.</title>
        <authorList>
            <person name="Curtis S.M."/>
            <person name="Norton I."/>
            <person name="Everest G.J."/>
            <person name="Meyers P.R."/>
        </authorList>
    </citation>
    <scope>NUCLEOTIDE SEQUENCE [LARGE SCALE GENOMIC DNA]</scope>
    <source>
        <strain evidence="1 2">YM53</strain>
    </source>
</reference>
<accession>A0A4R0J1H3</accession>
<dbReference type="OrthoDB" id="3402212at2"/>
<proteinExistence type="predicted"/>
<dbReference type="RefSeq" id="WP_131518979.1">
    <property type="nucleotide sequence ID" value="NZ_SJKD01000014.1"/>
</dbReference>
<evidence type="ECO:0008006" key="3">
    <source>
        <dbReference type="Google" id="ProtNLM"/>
    </source>
</evidence>
<name>A0A4R0J1H3_9ACTN</name>
<dbReference type="AlphaFoldDB" id="A0A4R0J1H3"/>
<evidence type="ECO:0000313" key="1">
    <source>
        <dbReference type="EMBL" id="TCC39200.1"/>
    </source>
</evidence>
<keyword evidence="2" id="KW-1185">Reference proteome</keyword>
<organism evidence="1 2">
    <name type="scientific">Kribbella capetownensis</name>
    <dbReference type="NCBI Taxonomy" id="1572659"/>
    <lineage>
        <taxon>Bacteria</taxon>
        <taxon>Bacillati</taxon>
        <taxon>Actinomycetota</taxon>
        <taxon>Actinomycetes</taxon>
        <taxon>Propionibacteriales</taxon>
        <taxon>Kribbellaceae</taxon>
        <taxon>Kribbella</taxon>
    </lineage>
</organism>
<gene>
    <name evidence="1" type="ORF">E0H75_40180</name>
</gene>
<dbReference type="SUPFAM" id="SSF53901">
    <property type="entry name" value="Thiolase-like"/>
    <property type="match status" value="1"/>
</dbReference>
<evidence type="ECO:0000313" key="2">
    <source>
        <dbReference type="Proteomes" id="UP000293342"/>
    </source>
</evidence>